<evidence type="ECO:0000313" key="2">
    <source>
        <dbReference type="Proteomes" id="UP000291269"/>
    </source>
</evidence>
<dbReference type="EMBL" id="SDOZ01000002">
    <property type="protein sequence ID" value="RXZ61930.1"/>
    <property type="molecule type" value="Genomic_DNA"/>
</dbReference>
<gene>
    <name evidence="1" type="ORF">ESZ91_05955</name>
</gene>
<organism evidence="1 2">
    <name type="scientific">Candidatus Borkfalkia ceftriaxoniphila</name>
    <dbReference type="NCBI Taxonomy" id="2508949"/>
    <lineage>
        <taxon>Bacteria</taxon>
        <taxon>Bacillati</taxon>
        <taxon>Bacillota</taxon>
        <taxon>Clostridia</taxon>
        <taxon>Christensenellales</taxon>
        <taxon>Christensenellaceae</taxon>
        <taxon>Candidatus Borkfalkia</taxon>
    </lineage>
</organism>
<name>A0A4Q2KDE0_9FIRM</name>
<proteinExistence type="predicted"/>
<keyword evidence="2" id="KW-1185">Reference proteome</keyword>
<protein>
    <recommendedName>
        <fullName evidence="3">Iron-containing alcohol dehydrogenase</fullName>
    </recommendedName>
</protein>
<dbReference type="Proteomes" id="UP000291269">
    <property type="component" value="Unassembled WGS sequence"/>
</dbReference>
<dbReference type="RefSeq" id="WP_129225099.1">
    <property type="nucleotide sequence ID" value="NZ_SDOZ01000002.1"/>
</dbReference>
<evidence type="ECO:0000313" key="1">
    <source>
        <dbReference type="EMBL" id="RXZ61930.1"/>
    </source>
</evidence>
<sequence>MNLQKNEAADTDIVFGPLCDVAKLLRGYIPCGKVALIADGESNFPAVQTIRAALKGFECFCVVAGEGDNASGLFSLPDDVRAAIAVGKGAFCAARYFCTLRGAYCIVVPDHADLSAAFENPVRLFVSGGFSRYPADAPDAVYCDLSRIGSYDAAYGKLCLCALSAFDCEAHSVFAGGGDASAPYHRFFEDAVRLADFTGQNFQRELLSLSADLALFLSRRKKRTAAEIFSRLLCKKCGCTGGSAALFSFCYLLERYRHFFQAAKPRAFYVPDYARRIRIAAAYAGEDERALFLKNKVPTAKRTDALAEVFTESRAVFCRKAQSVAVYTERVKSGLYALGAKAPAIDAVRAHEAFSAAAELSDMLSVPALMRDFGLLT</sequence>
<dbReference type="AlphaFoldDB" id="A0A4Q2KDE0"/>
<comment type="caution">
    <text evidence="1">The sequence shown here is derived from an EMBL/GenBank/DDBJ whole genome shotgun (WGS) entry which is preliminary data.</text>
</comment>
<evidence type="ECO:0008006" key="3">
    <source>
        <dbReference type="Google" id="ProtNLM"/>
    </source>
</evidence>
<accession>A0A4Q2KDE0</accession>
<reference evidence="1 2" key="1">
    <citation type="journal article" date="2019" name="Gut">
        <title>Antibiotics-induced monodominance of a novel gut bacterial order.</title>
        <authorList>
            <person name="Hildebrand F."/>
            <person name="Moitinho-Silva L."/>
            <person name="Blasche S."/>
            <person name="Jahn M.T."/>
            <person name="Gossmann T.I."/>
            <person name="Heuerta-Cepas J."/>
            <person name="Hercog R."/>
            <person name="Luetge M."/>
            <person name="Bahram M."/>
            <person name="Pryszlak A."/>
            <person name="Alves R.J."/>
            <person name="Waszak S.M."/>
            <person name="Zhu A."/>
            <person name="Ye L."/>
            <person name="Costea P.I."/>
            <person name="Aalvink S."/>
            <person name="Belzer C."/>
            <person name="Forslund S.K."/>
            <person name="Sunagawa S."/>
            <person name="Hentschel U."/>
            <person name="Merten C."/>
            <person name="Patil K.R."/>
            <person name="Benes V."/>
            <person name="Bork P."/>
        </authorList>
    </citation>
    <scope>NUCLEOTIDE SEQUENCE [LARGE SCALE GENOMIC DNA]</scope>
    <source>
        <strain evidence="1 2">HDS1380</strain>
    </source>
</reference>